<feature type="domain" description="TonB-dependent receptor-like beta-barrel" evidence="10">
    <location>
        <begin position="344"/>
        <end position="741"/>
    </location>
</feature>
<dbReference type="InterPro" id="IPR037066">
    <property type="entry name" value="Plug_dom_sf"/>
</dbReference>
<comment type="subcellular location">
    <subcellularLocation>
        <location evidence="1 8">Cell outer membrane</location>
        <topology evidence="1 8">Multi-pass membrane protein</topology>
    </subcellularLocation>
</comment>
<evidence type="ECO:0000256" key="1">
    <source>
        <dbReference type="ARBA" id="ARBA00004571"/>
    </source>
</evidence>
<dbReference type="InterPro" id="IPR023996">
    <property type="entry name" value="TonB-dep_OMP_SusC/RagA"/>
</dbReference>
<accession>A0ABP7QE00</accession>
<evidence type="ECO:0000256" key="7">
    <source>
        <dbReference type="ARBA" id="ARBA00023237"/>
    </source>
</evidence>
<protein>
    <submittedName>
        <fullName evidence="12">TonB-dependent receptor</fullName>
    </submittedName>
</protein>
<keyword evidence="12" id="KW-0675">Receptor</keyword>
<evidence type="ECO:0000256" key="4">
    <source>
        <dbReference type="ARBA" id="ARBA00022692"/>
    </source>
</evidence>
<evidence type="ECO:0000259" key="10">
    <source>
        <dbReference type="Pfam" id="PF00593"/>
    </source>
</evidence>
<evidence type="ECO:0000313" key="12">
    <source>
        <dbReference type="EMBL" id="GAA3980919.1"/>
    </source>
</evidence>
<dbReference type="Gene3D" id="2.60.40.1120">
    <property type="entry name" value="Carboxypeptidase-like, regulatory domain"/>
    <property type="match status" value="1"/>
</dbReference>
<dbReference type="NCBIfam" id="TIGR04056">
    <property type="entry name" value="OMP_RagA_SusC"/>
    <property type="match status" value="1"/>
</dbReference>
<dbReference type="Pfam" id="PF13715">
    <property type="entry name" value="CarbopepD_reg_2"/>
    <property type="match status" value="1"/>
</dbReference>
<dbReference type="EMBL" id="BAABAK010000019">
    <property type="protein sequence ID" value="GAA3980919.1"/>
    <property type="molecule type" value="Genomic_DNA"/>
</dbReference>
<dbReference type="InterPro" id="IPR036942">
    <property type="entry name" value="Beta-barrel_TonB_sf"/>
</dbReference>
<evidence type="ECO:0000256" key="8">
    <source>
        <dbReference type="PROSITE-ProRule" id="PRU01360"/>
    </source>
</evidence>
<keyword evidence="3 8" id="KW-1134">Transmembrane beta strand</keyword>
<evidence type="ECO:0000313" key="13">
    <source>
        <dbReference type="Proteomes" id="UP001501081"/>
    </source>
</evidence>
<dbReference type="Gene3D" id="2.40.170.20">
    <property type="entry name" value="TonB-dependent receptor, beta-barrel domain"/>
    <property type="match status" value="1"/>
</dbReference>
<comment type="similarity">
    <text evidence="8 9">Belongs to the TonB-dependent receptor family.</text>
</comment>
<sequence length="945" mass="101659">MDENNDALAGATLQVKGTTQRTTTNSKGEFQLSSSQSALTVIVNYVGYDPAERTLISGKEAIIQLKQDAKSLSDVVVVGYGTTKKSDVTGAVASIGSKDFNQGAITSPLQQIAGKAAGVVITQTGSEPGSAPNIKIRGITSIQGNNNPLVVIDGVQGDVSFLNQIPPTEIQSIEVLKDASATAIYGSRGASGVLIVTMKKSRGGTSIEYNANSSIDVVTRQLEMLTAAEWSQQAAARGIPATSNFGADTDWFGLITRNGTTQNHTLTLGGSSDNFSYRASLGMVLQNGIVIHSDNQRFIGRIEATQKALDNKLSITMTLNGTNSQNNGSPGSIGRAAFTSNLISNAYISRPTDPVYRPDGSYFTDPNLFQPLNVLAAANNIIGESETNRLLGSMRINYKIISGLSAEVFGSWQKTNGTSGNYTPAVSTVAAAIDQKGYASVNNNNSDYKLMDFQLNYSKDFGDHHVDAAAVYEWQAQMDSGSGSAARGFVNDLATYNNLGLGDFSKVQAGDYSSYRNQRRTVSVLGRVNYSFKDRYLLTANFRRDGATVFGANHKWGNFPSASLAWKIDQEPFMKNLNIFTVLKLRGGFGITGNQQPLSVLQSLQIVQGSGTVYFAGNVQTNFRVTQNANVDLEWEQKKSTNIGLDFALLKGRLNGSFDIYKNVTDKLLYGYTVPQPPFPTGSIQANVGSIQGRGIEMALNYDLISNNSTRLTLGGNVTLMDSKVLNLSGSLNGVPLITNNVPYGGQNAYLVVGQAIGSIYILQHGGASANGTQIIVDQDKNGRIDAAATSPDRIFEGQTQPKYTFAFTPSFSYKNFDASILIRGSGGNKLFNALRSNLSFLENLGRSNLLKSAIDDNLFTSAYPLASDYWLEDGKFIRLENVNLGYRIPTTKSKHISSVRFSLTGQNLALITKYSGIDPEETGGDNGIYPRVRNIALGLNIILK</sequence>
<evidence type="ECO:0000256" key="9">
    <source>
        <dbReference type="RuleBase" id="RU003357"/>
    </source>
</evidence>
<evidence type="ECO:0000256" key="6">
    <source>
        <dbReference type="ARBA" id="ARBA00023136"/>
    </source>
</evidence>
<keyword evidence="7 8" id="KW-0998">Cell outer membrane</keyword>
<dbReference type="InterPro" id="IPR012910">
    <property type="entry name" value="Plug_dom"/>
</dbReference>
<proteinExistence type="inferred from homology"/>
<dbReference type="SUPFAM" id="SSF49464">
    <property type="entry name" value="Carboxypeptidase regulatory domain-like"/>
    <property type="match status" value="1"/>
</dbReference>
<keyword evidence="5 9" id="KW-0798">TonB box</keyword>
<name>A0ABP7QE00_9SPHI</name>
<evidence type="ECO:0000259" key="11">
    <source>
        <dbReference type="Pfam" id="PF07715"/>
    </source>
</evidence>
<feature type="domain" description="TonB-dependent receptor plug" evidence="11">
    <location>
        <begin position="85"/>
        <end position="193"/>
    </location>
</feature>
<dbReference type="InterPro" id="IPR008969">
    <property type="entry name" value="CarboxyPept-like_regulatory"/>
</dbReference>
<evidence type="ECO:0000256" key="5">
    <source>
        <dbReference type="ARBA" id="ARBA00023077"/>
    </source>
</evidence>
<evidence type="ECO:0000256" key="2">
    <source>
        <dbReference type="ARBA" id="ARBA00022448"/>
    </source>
</evidence>
<dbReference type="Pfam" id="PF07715">
    <property type="entry name" value="Plug"/>
    <property type="match status" value="1"/>
</dbReference>
<dbReference type="Pfam" id="PF00593">
    <property type="entry name" value="TonB_dep_Rec_b-barrel"/>
    <property type="match status" value="1"/>
</dbReference>
<dbReference type="InterPro" id="IPR000531">
    <property type="entry name" value="Beta-barrel_TonB"/>
</dbReference>
<evidence type="ECO:0000256" key="3">
    <source>
        <dbReference type="ARBA" id="ARBA00022452"/>
    </source>
</evidence>
<dbReference type="PROSITE" id="PS52016">
    <property type="entry name" value="TONB_DEPENDENT_REC_3"/>
    <property type="match status" value="1"/>
</dbReference>
<dbReference type="SUPFAM" id="SSF56935">
    <property type="entry name" value="Porins"/>
    <property type="match status" value="1"/>
</dbReference>
<dbReference type="Gene3D" id="2.170.130.10">
    <property type="entry name" value="TonB-dependent receptor, plug domain"/>
    <property type="match status" value="1"/>
</dbReference>
<comment type="caution">
    <text evidence="12">The sequence shown here is derived from an EMBL/GenBank/DDBJ whole genome shotgun (WGS) entry which is preliminary data.</text>
</comment>
<reference evidence="13" key="1">
    <citation type="journal article" date="2019" name="Int. J. Syst. Evol. Microbiol.">
        <title>The Global Catalogue of Microorganisms (GCM) 10K type strain sequencing project: providing services to taxonomists for standard genome sequencing and annotation.</title>
        <authorList>
            <consortium name="The Broad Institute Genomics Platform"/>
            <consortium name="The Broad Institute Genome Sequencing Center for Infectious Disease"/>
            <person name="Wu L."/>
            <person name="Ma J."/>
        </authorList>
    </citation>
    <scope>NUCLEOTIDE SEQUENCE [LARGE SCALE GENOMIC DNA]</scope>
    <source>
        <strain evidence="13">JCM 17338</strain>
    </source>
</reference>
<keyword evidence="13" id="KW-1185">Reference proteome</keyword>
<organism evidence="12 13">
    <name type="scientific">Pedobacter ginsengiterrae</name>
    <dbReference type="NCBI Taxonomy" id="871696"/>
    <lineage>
        <taxon>Bacteria</taxon>
        <taxon>Pseudomonadati</taxon>
        <taxon>Bacteroidota</taxon>
        <taxon>Sphingobacteriia</taxon>
        <taxon>Sphingobacteriales</taxon>
        <taxon>Sphingobacteriaceae</taxon>
        <taxon>Pedobacter</taxon>
    </lineage>
</organism>
<keyword evidence="4 8" id="KW-0812">Transmembrane</keyword>
<keyword evidence="6 8" id="KW-0472">Membrane</keyword>
<dbReference type="NCBIfam" id="TIGR04057">
    <property type="entry name" value="SusC_RagA_signa"/>
    <property type="match status" value="1"/>
</dbReference>
<dbReference type="InterPro" id="IPR039426">
    <property type="entry name" value="TonB-dep_rcpt-like"/>
</dbReference>
<gene>
    <name evidence="12" type="ORF">GCM10022246_36330</name>
</gene>
<dbReference type="Proteomes" id="UP001501081">
    <property type="component" value="Unassembled WGS sequence"/>
</dbReference>
<keyword evidence="2 8" id="KW-0813">Transport</keyword>
<dbReference type="InterPro" id="IPR023997">
    <property type="entry name" value="TonB-dep_OMP_SusC/RagA_CS"/>
</dbReference>